<organism evidence="1 2">
    <name type="scientific">Antarcticirhabdus aurantiaca</name>
    <dbReference type="NCBI Taxonomy" id="2606717"/>
    <lineage>
        <taxon>Bacteria</taxon>
        <taxon>Pseudomonadati</taxon>
        <taxon>Pseudomonadota</taxon>
        <taxon>Alphaproteobacteria</taxon>
        <taxon>Hyphomicrobiales</taxon>
        <taxon>Aurantimonadaceae</taxon>
        <taxon>Antarcticirhabdus</taxon>
    </lineage>
</organism>
<gene>
    <name evidence="1" type="ORF">OXU80_23350</name>
</gene>
<protein>
    <submittedName>
        <fullName evidence="1">DUF934 domain-containing protein</fullName>
    </submittedName>
</protein>
<sequence length="179" mass="18918">MTTTTILIRPEGQVADEWSVAATAADLSLVEGPAIVPFEAIDAALAERRNAPLGLHLPNHVAIDAVEPYLTQVALVSVAFPAFSDGRGFSLAKRIRRAGFTGTLRATGPLIADQFADALACGFDEVALPEAVAERQPAEQWVEARGIVRDHYQSGYEGGTSILEQRRAAAAAKAEGSHA</sequence>
<evidence type="ECO:0000313" key="2">
    <source>
        <dbReference type="Proteomes" id="UP001163223"/>
    </source>
</evidence>
<proteinExistence type="predicted"/>
<keyword evidence="2" id="KW-1185">Reference proteome</keyword>
<reference evidence="1" key="1">
    <citation type="submission" date="2022-11" db="EMBL/GenBank/DDBJ databases">
        <title>beta-Carotene-producing bacterium, Jeongeuplla avenae sp. nov., alleviates the salt stress of Arabidopsis seedlings.</title>
        <authorList>
            <person name="Jiang L."/>
            <person name="Lee J."/>
        </authorList>
    </citation>
    <scope>NUCLEOTIDE SEQUENCE</scope>
    <source>
        <strain evidence="1">DY_R2A_6</strain>
    </source>
</reference>
<name>A0ACD4NLS1_9HYPH</name>
<dbReference type="Proteomes" id="UP001163223">
    <property type="component" value="Chromosome"/>
</dbReference>
<evidence type="ECO:0000313" key="1">
    <source>
        <dbReference type="EMBL" id="WAJ27746.1"/>
    </source>
</evidence>
<dbReference type="EMBL" id="CP113520">
    <property type="protein sequence ID" value="WAJ27746.1"/>
    <property type="molecule type" value="Genomic_DNA"/>
</dbReference>
<accession>A0ACD4NLS1</accession>